<dbReference type="AlphaFoldDB" id="A0A835YAZ2"/>
<comment type="cofactor">
    <cofactor evidence="1">
        <name>Mg(2+)</name>
        <dbReference type="ChEBI" id="CHEBI:18420"/>
    </cofactor>
</comment>
<evidence type="ECO:0000256" key="6">
    <source>
        <dbReference type="ARBA" id="ARBA00022842"/>
    </source>
</evidence>
<dbReference type="PANTHER" id="PTHR21528">
    <property type="entry name" value="DEHYDRODOLICHYL DIPHOSPHATE SYNTHASE COMPLEX SUBUNIT NUS1"/>
    <property type="match status" value="1"/>
</dbReference>
<proteinExistence type="inferred from homology"/>
<keyword evidence="6" id="KW-0460">Magnesium</keyword>
<reference evidence="8" key="1">
    <citation type="journal article" date="2020" name="bioRxiv">
        <title>Comparative genomics of Chlamydomonas.</title>
        <authorList>
            <person name="Craig R.J."/>
            <person name="Hasan A.R."/>
            <person name="Ness R.W."/>
            <person name="Keightley P.D."/>
        </authorList>
    </citation>
    <scope>NUCLEOTIDE SEQUENCE</scope>
    <source>
        <strain evidence="8">CCAP 11/70</strain>
    </source>
</reference>
<keyword evidence="9" id="KW-1185">Reference proteome</keyword>
<name>A0A835YAZ2_9CHLO</name>
<dbReference type="GO" id="GO:0045547">
    <property type="term" value="F:ditrans,polycis-polyprenyl diphosphate synthase [(2E,6E)-farnesyl diphosphate specific] activity"/>
    <property type="evidence" value="ECO:0007669"/>
    <property type="project" value="UniProtKB-EC"/>
</dbReference>
<accession>A0A835YAZ2</accession>
<organism evidence="8 9">
    <name type="scientific">Edaphochlamys debaryana</name>
    <dbReference type="NCBI Taxonomy" id="47281"/>
    <lineage>
        <taxon>Eukaryota</taxon>
        <taxon>Viridiplantae</taxon>
        <taxon>Chlorophyta</taxon>
        <taxon>core chlorophytes</taxon>
        <taxon>Chlorophyceae</taxon>
        <taxon>CS clade</taxon>
        <taxon>Chlamydomonadales</taxon>
        <taxon>Chlamydomonadales incertae sedis</taxon>
        <taxon>Edaphochlamys</taxon>
    </lineage>
</organism>
<sequence length="147" mass="14672">MGGQRPTGPIAQGCGATAAASASSGLKPEPLRVTLLAAEDGFAPILAAARTGGLCGGCGATLPLQGGPYREGLARLKGQVAQLAGPRALTEPELVLVVGPALTLAGYPPLAVAQSEILHLGPAAALGRQAVDGAMHKFLRTEQRFGT</sequence>
<evidence type="ECO:0000256" key="1">
    <source>
        <dbReference type="ARBA" id="ARBA00001946"/>
    </source>
</evidence>
<dbReference type="PANTHER" id="PTHR21528:SF0">
    <property type="entry name" value="DEHYDRODOLICHYL DIPHOSPHATE SYNTHASE COMPLEX SUBUNIT NUS1"/>
    <property type="match status" value="1"/>
</dbReference>
<dbReference type="OrthoDB" id="537395at2759"/>
<evidence type="ECO:0000256" key="4">
    <source>
        <dbReference type="ARBA" id="ARBA00012596"/>
    </source>
</evidence>
<comment type="caution">
    <text evidence="8">The sequence shown here is derived from an EMBL/GenBank/DDBJ whole genome shotgun (WGS) entry which is preliminary data.</text>
</comment>
<dbReference type="GO" id="GO:1904423">
    <property type="term" value="C:dehydrodolichyl diphosphate synthase complex"/>
    <property type="evidence" value="ECO:0007669"/>
    <property type="project" value="InterPro"/>
</dbReference>
<evidence type="ECO:0000256" key="2">
    <source>
        <dbReference type="ARBA" id="ARBA00004922"/>
    </source>
</evidence>
<dbReference type="InterPro" id="IPR038887">
    <property type="entry name" value="Nus1/NgBR"/>
</dbReference>
<dbReference type="Proteomes" id="UP000612055">
    <property type="component" value="Unassembled WGS sequence"/>
</dbReference>
<keyword evidence="5" id="KW-0808">Transferase</keyword>
<dbReference type="EC" id="2.5.1.87" evidence="4"/>
<protein>
    <recommendedName>
        <fullName evidence="4">ditrans,polycis-polyprenyl diphosphate synthase [(2E,6E)-farnesyldiphosphate specific]</fullName>
        <ecNumber evidence="4">2.5.1.87</ecNumber>
    </recommendedName>
</protein>
<gene>
    <name evidence="8" type="ORF">HYH03_007580</name>
</gene>
<comment type="catalytic activity">
    <reaction evidence="7">
        <text>n isopentenyl diphosphate + (2E,6E)-farnesyl diphosphate = a di-trans,poly-cis-polyprenyl diphosphate + n diphosphate</text>
        <dbReference type="Rhea" id="RHEA:53008"/>
        <dbReference type="Rhea" id="RHEA-COMP:19494"/>
        <dbReference type="ChEBI" id="CHEBI:33019"/>
        <dbReference type="ChEBI" id="CHEBI:128769"/>
        <dbReference type="ChEBI" id="CHEBI:136960"/>
        <dbReference type="ChEBI" id="CHEBI:175763"/>
        <dbReference type="EC" id="2.5.1.87"/>
    </reaction>
</comment>
<evidence type="ECO:0000256" key="7">
    <source>
        <dbReference type="ARBA" id="ARBA00047353"/>
    </source>
</evidence>
<evidence type="ECO:0000313" key="8">
    <source>
        <dbReference type="EMBL" id="KAG2494224.1"/>
    </source>
</evidence>
<comment type="pathway">
    <text evidence="2">Protein modification; protein glycosylation.</text>
</comment>
<dbReference type="EMBL" id="JAEHOE010000032">
    <property type="protein sequence ID" value="KAG2494224.1"/>
    <property type="molecule type" value="Genomic_DNA"/>
</dbReference>
<evidence type="ECO:0000256" key="3">
    <source>
        <dbReference type="ARBA" id="ARBA00005432"/>
    </source>
</evidence>
<comment type="similarity">
    <text evidence="3">Belongs to the UPP synthase family.</text>
</comment>
<evidence type="ECO:0000313" key="9">
    <source>
        <dbReference type="Proteomes" id="UP000612055"/>
    </source>
</evidence>
<evidence type="ECO:0000256" key="5">
    <source>
        <dbReference type="ARBA" id="ARBA00022679"/>
    </source>
</evidence>
<dbReference type="GO" id="GO:0005789">
    <property type="term" value="C:endoplasmic reticulum membrane"/>
    <property type="evidence" value="ECO:0007669"/>
    <property type="project" value="TreeGrafter"/>
</dbReference>